<protein>
    <submittedName>
        <fullName evidence="2">Uncharacterized protein</fullName>
    </submittedName>
</protein>
<feature type="transmembrane region" description="Helical" evidence="1">
    <location>
        <begin position="12"/>
        <end position="29"/>
    </location>
</feature>
<organism evidence="2">
    <name type="scientific">Petromyces alliaceus</name>
    <name type="common">Aspergillus alliaceus</name>
    <dbReference type="NCBI Taxonomy" id="209559"/>
    <lineage>
        <taxon>Eukaryota</taxon>
        <taxon>Fungi</taxon>
        <taxon>Dikarya</taxon>
        <taxon>Ascomycota</taxon>
        <taxon>Pezizomycotina</taxon>
        <taxon>Eurotiomycetes</taxon>
        <taxon>Eurotiomycetidae</taxon>
        <taxon>Eurotiales</taxon>
        <taxon>Aspergillaceae</taxon>
        <taxon>Aspergillus</taxon>
        <taxon>Aspergillus subgen. Circumdati</taxon>
    </lineage>
</organism>
<sequence length="96" mass="11261">MGVFFETLDIRVTRLPVLHILFFIFHWLFSNNLHFITWTSDDFPLSVTASHTPLPYRSCREQPFFFGFFGLFCDCRYFFIGESLVLASTHHGECTA</sequence>
<keyword evidence="1" id="KW-0472">Membrane</keyword>
<proteinExistence type="predicted"/>
<reference evidence="2" key="1">
    <citation type="submission" date="2019-04" db="EMBL/GenBank/DDBJ databases">
        <title>Friends and foes A comparative genomics studyof 23 Aspergillus species from section Flavi.</title>
        <authorList>
            <consortium name="DOE Joint Genome Institute"/>
            <person name="Kjaerbolling I."/>
            <person name="Vesth T."/>
            <person name="Frisvad J.C."/>
            <person name="Nybo J.L."/>
            <person name="Theobald S."/>
            <person name="Kildgaard S."/>
            <person name="Isbrandt T."/>
            <person name="Kuo A."/>
            <person name="Sato A."/>
            <person name="Lyhne E.K."/>
            <person name="Kogle M.E."/>
            <person name="Wiebenga A."/>
            <person name="Kun R.S."/>
            <person name="Lubbers R.J."/>
            <person name="Makela M.R."/>
            <person name="Barry K."/>
            <person name="Chovatia M."/>
            <person name="Clum A."/>
            <person name="Daum C."/>
            <person name="Haridas S."/>
            <person name="He G."/>
            <person name="LaButti K."/>
            <person name="Lipzen A."/>
            <person name="Mondo S."/>
            <person name="Riley R."/>
            <person name="Salamov A."/>
            <person name="Simmons B.A."/>
            <person name="Magnuson J.K."/>
            <person name="Henrissat B."/>
            <person name="Mortensen U.H."/>
            <person name="Larsen T.O."/>
            <person name="Devries R.P."/>
            <person name="Grigoriev I.V."/>
            <person name="Machida M."/>
            <person name="Baker S.E."/>
            <person name="Andersen M.R."/>
        </authorList>
    </citation>
    <scope>NUCLEOTIDE SEQUENCE [LARGE SCALE GENOMIC DNA]</scope>
    <source>
        <strain evidence="2">IBT 14317</strain>
    </source>
</reference>
<evidence type="ECO:0000256" key="1">
    <source>
        <dbReference type="SAM" id="Phobius"/>
    </source>
</evidence>
<keyword evidence="1" id="KW-1133">Transmembrane helix</keyword>
<dbReference type="Proteomes" id="UP000326877">
    <property type="component" value="Unassembled WGS sequence"/>
</dbReference>
<evidence type="ECO:0000313" key="2">
    <source>
        <dbReference type="EMBL" id="KAE8392785.1"/>
    </source>
</evidence>
<keyword evidence="1" id="KW-0812">Transmembrane</keyword>
<name>A0A5N7CFD2_PETAA</name>
<dbReference type="EMBL" id="ML735234">
    <property type="protein sequence ID" value="KAE8392785.1"/>
    <property type="molecule type" value="Genomic_DNA"/>
</dbReference>
<gene>
    <name evidence="2" type="ORF">BDV23DRAFT_50673</name>
</gene>
<dbReference type="AlphaFoldDB" id="A0A5N7CFD2"/>
<accession>A0A5N7CFD2</accession>